<accession>A0A1H9UAJ0</accession>
<dbReference type="RefSeq" id="WP_143086800.1">
    <property type="nucleotide sequence ID" value="NZ_FOFT01000008.1"/>
</dbReference>
<dbReference type="EMBL" id="FOFT01000008">
    <property type="protein sequence ID" value="SES06466.1"/>
    <property type="molecule type" value="Genomic_DNA"/>
</dbReference>
<evidence type="ECO:0000313" key="2">
    <source>
        <dbReference type="Proteomes" id="UP000199028"/>
    </source>
</evidence>
<gene>
    <name evidence="1" type="ORF">SAMN05216195_108396</name>
</gene>
<name>A0A1H9UAJ0_9PSEU</name>
<dbReference type="AlphaFoldDB" id="A0A1H9UAJ0"/>
<dbReference type="Proteomes" id="UP000199028">
    <property type="component" value="Unassembled WGS sequence"/>
</dbReference>
<proteinExistence type="predicted"/>
<keyword evidence="2" id="KW-1185">Reference proteome</keyword>
<reference evidence="2" key="1">
    <citation type="submission" date="2016-10" db="EMBL/GenBank/DDBJ databases">
        <authorList>
            <person name="Varghese N."/>
            <person name="Submissions S."/>
        </authorList>
    </citation>
    <scope>NUCLEOTIDE SEQUENCE [LARGE SCALE GENOMIC DNA]</scope>
    <source>
        <strain evidence="2">CGMCC 4.578</strain>
    </source>
</reference>
<protein>
    <submittedName>
        <fullName evidence="1">Uncharacterized protein</fullName>
    </submittedName>
</protein>
<sequence length="101" mass="10673">MRIEVLSRTGRFDIEFEVPDDITEWTSAATAAGISGRPEVGAAVCVVGEVEGVGDGDDTVVEVGLGSGVLLVDVPAGRPDLSEGDLISFRISEIRLHPYFL</sequence>
<organism evidence="1 2">
    <name type="scientific">Lentzea flaviverrucosa</name>
    <dbReference type="NCBI Taxonomy" id="200379"/>
    <lineage>
        <taxon>Bacteria</taxon>
        <taxon>Bacillati</taxon>
        <taxon>Actinomycetota</taxon>
        <taxon>Actinomycetes</taxon>
        <taxon>Pseudonocardiales</taxon>
        <taxon>Pseudonocardiaceae</taxon>
        <taxon>Lentzea</taxon>
    </lineage>
</organism>
<evidence type="ECO:0000313" key="1">
    <source>
        <dbReference type="EMBL" id="SES06466.1"/>
    </source>
</evidence>